<dbReference type="InterPro" id="IPR001466">
    <property type="entry name" value="Beta-lactam-related"/>
</dbReference>
<dbReference type="Pfam" id="PF00144">
    <property type="entry name" value="Beta-lactamase"/>
    <property type="match status" value="1"/>
</dbReference>
<feature type="domain" description="Beta-lactamase-related" evidence="2">
    <location>
        <begin position="54"/>
        <end position="410"/>
    </location>
</feature>
<proteinExistence type="predicted"/>
<keyword evidence="1" id="KW-0732">Signal</keyword>
<sequence length="425" mass="46919">MLLCAILQTTRNTAMLNTHFRFAPLLRLGLACLLLTTMAHADTGSIAAERFQQLDQALQAEVDQGRLAGIDVLIEENGKLLHRSRHGYQDIEGQVPLADDSLYKIFSLTKPVTSVAMLMLQEQGKLSLDDPLEKYLPEFADLRVAIAEGPDGVPETTVPRHPPTLRELMNQTAGFSYGVFSQSQVDTLYLQADLFNTGQTLEQMVAKLAQLPLLNQPGTVWNYSLSVDIQARVVEVVSGQPYDRFLAEHIFQPLGMKETGYHVSAEQAPRLAVSYKPGENGLEPQDNSQYLHKPTLTQGGSGLISSMNDYLRFARMLLNGGELDGVRLLSPESVAEMARDQLPPEVAGPSWAPGNRFGLNVAVVEDSDAAGHLPVGTYWWWGIQGPWMWVDPNSGRIVLGMLQNTDYRHSRVVHGTVSSILFGER</sequence>
<reference evidence="3 4" key="1">
    <citation type="submission" date="2016-10" db="EMBL/GenBank/DDBJ databases">
        <authorList>
            <person name="de Groot N.N."/>
        </authorList>
    </citation>
    <scope>NUCLEOTIDE SEQUENCE [LARGE SCALE GENOMIC DNA]</scope>
    <source>
        <strain evidence="3 4">JCM 18415</strain>
    </source>
</reference>
<dbReference type="InterPro" id="IPR012338">
    <property type="entry name" value="Beta-lactam/transpept-like"/>
</dbReference>
<dbReference type="Gene3D" id="3.40.710.10">
    <property type="entry name" value="DD-peptidase/beta-lactamase superfamily"/>
    <property type="match status" value="1"/>
</dbReference>
<organism evidence="3 4">
    <name type="scientific">Halopseudomonas formosensis</name>
    <dbReference type="NCBI Taxonomy" id="1002526"/>
    <lineage>
        <taxon>Bacteria</taxon>
        <taxon>Pseudomonadati</taxon>
        <taxon>Pseudomonadota</taxon>
        <taxon>Gammaproteobacteria</taxon>
        <taxon>Pseudomonadales</taxon>
        <taxon>Pseudomonadaceae</taxon>
        <taxon>Halopseudomonas</taxon>
    </lineage>
</organism>
<dbReference type="SUPFAM" id="SSF56601">
    <property type="entry name" value="beta-lactamase/transpeptidase-like"/>
    <property type="match status" value="1"/>
</dbReference>
<dbReference type="STRING" id="1002526.SAMN05216578_11036"/>
<evidence type="ECO:0000256" key="1">
    <source>
        <dbReference type="SAM" id="SignalP"/>
    </source>
</evidence>
<name>A0A1I6C0X6_9GAMM</name>
<gene>
    <name evidence="3" type="ORF">SAMN05216578_11036</name>
</gene>
<dbReference type="PANTHER" id="PTHR43283:SF3">
    <property type="entry name" value="BETA-LACTAMASE FAMILY PROTEIN (AFU_ORTHOLOGUE AFUA_5G07500)"/>
    <property type="match status" value="1"/>
</dbReference>
<dbReference type="PANTHER" id="PTHR43283">
    <property type="entry name" value="BETA-LACTAMASE-RELATED"/>
    <property type="match status" value="1"/>
</dbReference>
<accession>A0A1I6C0X6</accession>
<feature type="chain" id="PRO_5017227159" evidence="1">
    <location>
        <begin position="42"/>
        <end position="425"/>
    </location>
</feature>
<dbReference type="OrthoDB" id="119951at2"/>
<evidence type="ECO:0000313" key="4">
    <source>
        <dbReference type="Proteomes" id="UP000242815"/>
    </source>
</evidence>
<evidence type="ECO:0000259" key="2">
    <source>
        <dbReference type="Pfam" id="PF00144"/>
    </source>
</evidence>
<dbReference type="InterPro" id="IPR050789">
    <property type="entry name" value="Diverse_Enzym_Activities"/>
</dbReference>
<dbReference type="Proteomes" id="UP000242815">
    <property type="component" value="Unassembled WGS sequence"/>
</dbReference>
<feature type="signal peptide" evidence="1">
    <location>
        <begin position="1"/>
        <end position="41"/>
    </location>
</feature>
<evidence type="ECO:0000313" key="3">
    <source>
        <dbReference type="EMBL" id="SFQ86840.1"/>
    </source>
</evidence>
<dbReference type="AlphaFoldDB" id="A0A1I6C0X6"/>
<protein>
    <submittedName>
        <fullName evidence="3">CubicO group peptidase, beta-lactamase class C family</fullName>
    </submittedName>
</protein>
<dbReference type="EMBL" id="FOYD01000010">
    <property type="protein sequence ID" value="SFQ86840.1"/>
    <property type="molecule type" value="Genomic_DNA"/>
</dbReference>